<evidence type="ECO:0000313" key="2">
    <source>
        <dbReference type="Proteomes" id="UP001153709"/>
    </source>
</evidence>
<gene>
    <name evidence="1" type="ORF">DIABBA_LOCUS2201</name>
</gene>
<protein>
    <submittedName>
        <fullName evidence="1">Uncharacterized protein</fullName>
    </submittedName>
</protein>
<accession>A0A9N9X5L5</accession>
<keyword evidence="2" id="KW-1185">Reference proteome</keyword>
<organism evidence="1 2">
    <name type="scientific">Diabrotica balteata</name>
    <name type="common">Banded cucumber beetle</name>
    <dbReference type="NCBI Taxonomy" id="107213"/>
    <lineage>
        <taxon>Eukaryota</taxon>
        <taxon>Metazoa</taxon>
        <taxon>Ecdysozoa</taxon>
        <taxon>Arthropoda</taxon>
        <taxon>Hexapoda</taxon>
        <taxon>Insecta</taxon>
        <taxon>Pterygota</taxon>
        <taxon>Neoptera</taxon>
        <taxon>Endopterygota</taxon>
        <taxon>Coleoptera</taxon>
        <taxon>Polyphaga</taxon>
        <taxon>Cucujiformia</taxon>
        <taxon>Chrysomeloidea</taxon>
        <taxon>Chrysomelidae</taxon>
        <taxon>Galerucinae</taxon>
        <taxon>Diabroticina</taxon>
        <taxon>Diabroticites</taxon>
        <taxon>Diabrotica</taxon>
    </lineage>
</organism>
<name>A0A9N9X5L5_DIABA</name>
<dbReference type="OrthoDB" id="6781417at2759"/>
<reference evidence="1" key="1">
    <citation type="submission" date="2022-01" db="EMBL/GenBank/DDBJ databases">
        <authorList>
            <person name="King R."/>
        </authorList>
    </citation>
    <scope>NUCLEOTIDE SEQUENCE</scope>
</reference>
<evidence type="ECO:0000313" key="1">
    <source>
        <dbReference type="EMBL" id="CAG9828274.1"/>
    </source>
</evidence>
<dbReference type="Proteomes" id="UP001153709">
    <property type="component" value="Chromosome 10"/>
</dbReference>
<dbReference type="EMBL" id="OU898285">
    <property type="protein sequence ID" value="CAG9828274.1"/>
    <property type="molecule type" value="Genomic_DNA"/>
</dbReference>
<dbReference type="AlphaFoldDB" id="A0A9N9X5L5"/>
<proteinExistence type="predicted"/>
<sequence>MENFIVKNNINDTLEDFNNIIIQSTNQFIGKTKPPKNHTPVAWWNPDCSEAIRASKKAFDRYKKTLKSRE</sequence>